<evidence type="ECO:0000313" key="15">
    <source>
        <dbReference type="Proteomes" id="UP000081671"/>
    </source>
</evidence>
<dbReference type="PANTHER" id="PTHR10041">
    <property type="entry name" value="COLIPASE"/>
    <property type="match status" value="1"/>
</dbReference>
<dbReference type="SMART" id="SM00023">
    <property type="entry name" value="COLIPASE"/>
    <property type="match status" value="1"/>
</dbReference>
<evidence type="ECO:0000256" key="9">
    <source>
        <dbReference type="ARBA" id="ARBA00022963"/>
    </source>
</evidence>
<comment type="function">
    <text evidence="2">Colipase is a cofactor of pancreatic lipase. It allows the lipase to anchor itself to the lipid-water interface. Without colipase the enzyme is washed off by bile salts, which have an inhibitory effect on the lipase.</text>
</comment>
<dbReference type="PROSITE" id="PS51257">
    <property type="entry name" value="PROKAR_LIPOPROTEIN"/>
    <property type="match status" value="1"/>
</dbReference>
<keyword evidence="9" id="KW-0442">Lipid degradation</keyword>
<evidence type="ECO:0000256" key="12">
    <source>
        <dbReference type="SAM" id="SignalP"/>
    </source>
</evidence>
<dbReference type="PROSITE" id="PS51342">
    <property type="entry name" value="COLIPASE_2"/>
    <property type="match status" value="1"/>
</dbReference>
<dbReference type="GO" id="GO:0016042">
    <property type="term" value="P:lipid catabolic process"/>
    <property type="evidence" value="ECO:0007669"/>
    <property type="project" value="UniProtKB-KW"/>
</dbReference>
<feature type="domain" description="Colipase N-terminal" evidence="13">
    <location>
        <begin position="22"/>
        <end position="61"/>
    </location>
</feature>
<comment type="subunit">
    <text evidence="4">Forms a 1:1 stoichiometric complex with pancreatic lipase.</text>
</comment>
<dbReference type="GO" id="GO:0009617">
    <property type="term" value="P:response to bacterium"/>
    <property type="evidence" value="ECO:0007669"/>
    <property type="project" value="Ensembl"/>
</dbReference>
<protein>
    <recommendedName>
        <fullName evidence="5">Colipase</fullName>
    </recommendedName>
</protein>
<feature type="signal peptide" evidence="12">
    <location>
        <begin position="1"/>
        <end position="17"/>
    </location>
</feature>
<dbReference type="InParanoid" id="A0A1S3G8P3"/>
<keyword evidence="11" id="KW-1015">Disulfide bond</keyword>
<dbReference type="SUPFAM" id="SSF57190">
    <property type="entry name" value="Colipase-like"/>
    <property type="match status" value="2"/>
</dbReference>
<keyword evidence="8" id="KW-0222">Digestion</keyword>
<keyword evidence="10" id="KW-0443">Lipid metabolism</keyword>
<dbReference type="Proteomes" id="UP000081671">
    <property type="component" value="Unplaced"/>
</dbReference>
<dbReference type="PRINTS" id="PR00128">
    <property type="entry name" value="COLIPASE"/>
</dbReference>
<dbReference type="RefSeq" id="XP_012885060.1">
    <property type="nucleotide sequence ID" value="XM_013029606.1"/>
</dbReference>
<dbReference type="GO" id="GO:0008047">
    <property type="term" value="F:enzyme activator activity"/>
    <property type="evidence" value="ECO:0007669"/>
    <property type="project" value="Ensembl"/>
</dbReference>
<comment type="subcellular location">
    <subcellularLocation>
        <location evidence="3">Secreted</location>
    </subcellularLocation>
</comment>
<dbReference type="GO" id="GO:0007586">
    <property type="term" value="P:digestion"/>
    <property type="evidence" value="ECO:0007669"/>
    <property type="project" value="UniProtKB-KW"/>
</dbReference>
<sequence>MEKILVLLLITLAVACAAPPDPRGIIINLDEGELCLNSAQCKSGCCQHNTVLGLARCTQKARENAECSPKHIQGVYYRCPCERGLYCEGDRSIIGAITNTNYGICLDTNRSKE</sequence>
<organism evidence="15 16">
    <name type="scientific">Dipodomys ordii</name>
    <name type="common">Ord's kangaroo rat</name>
    <dbReference type="NCBI Taxonomy" id="10020"/>
    <lineage>
        <taxon>Eukaryota</taxon>
        <taxon>Metazoa</taxon>
        <taxon>Chordata</taxon>
        <taxon>Craniata</taxon>
        <taxon>Vertebrata</taxon>
        <taxon>Euteleostomi</taxon>
        <taxon>Mammalia</taxon>
        <taxon>Eutheria</taxon>
        <taxon>Euarchontoglires</taxon>
        <taxon>Glires</taxon>
        <taxon>Rodentia</taxon>
        <taxon>Castorimorpha</taxon>
        <taxon>Heteromyidae</taxon>
        <taxon>Dipodomyinae</taxon>
        <taxon>Dipodomys</taxon>
    </lineage>
</organism>
<dbReference type="Gene3D" id="2.10.80.10">
    <property type="entry name" value="Lipase, subunit A"/>
    <property type="match status" value="1"/>
</dbReference>
<dbReference type="GO" id="GO:0005576">
    <property type="term" value="C:extracellular region"/>
    <property type="evidence" value="ECO:0007669"/>
    <property type="project" value="UniProtKB-SubCell"/>
</dbReference>
<dbReference type="OrthoDB" id="9826993at2759"/>
<dbReference type="KEGG" id="dord:105995762"/>
<comment type="function">
    <text evidence="1">Enterostatin has a biological activity as a satiety signal.</text>
</comment>
<reference evidence="16" key="1">
    <citation type="submission" date="2025-08" db="UniProtKB">
        <authorList>
            <consortium name="RefSeq"/>
        </authorList>
    </citation>
    <scope>IDENTIFICATION</scope>
    <source>
        <tissue evidence="16">Kidney</tissue>
    </source>
</reference>
<dbReference type="GO" id="GO:0001523">
    <property type="term" value="P:retinoid metabolic process"/>
    <property type="evidence" value="ECO:0007669"/>
    <property type="project" value="Ensembl"/>
</dbReference>
<evidence type="ECO:0000256" key="1">
    <source>
        <dbReference type="ARBA" id="ARBA00002722"/>
    </source>
</evidence>
<dbReference type="CDD" id="cd23011">
    <property type="entry name" value="CLPS"/>
    <property type="match status" value="1"/>
</dbReference>
<dbReference type="CTD" id="1208"/>
<dbReference type="GeneID" id="105995762"/>
<dbReference type="STRING" id="10020.ENSDORP00000023903"/>
<evidence type="ECO:0000256" key="5">
    <source>
        <dbReference type="ARBA" id="ARBA00020839"/>
    </source>
</evidence>
<name>A0A1S3G8P3_DIPOR</name>
<evidence type="ECO:0000259" key="14">
    <source>
        <dbReference type="Pfam" id="PF02740"/>
    </source>
</evidence>
<feature type="chain" id="PRO_5010208136" description="Colipase" evidence="12">
    <location>
        <begin position="18"/>
        <end position="113"/>
    </location>
</feature>
<evidence type="ECO:0000256" key="7">
    <source>
        <dbReference type="ARBA" id="ARBA00022729"/>
    </source>
</evidence>
<evidence type="ECO:0000256" key="11">
    <source>
        <dbReference type="ARBA" id="ARBA00023157"/>
    </source>
</evidence>
<evidence type="ECO:0000256" key="2">
    <source>
        <dbReference type="ARBA" id="ARBA00003508"/>
    </source>
</evidence>
<dbReference type="FunCoup" id="A0A1S3G8P3">
    <property type="interactions" value="38"/>
</dbReference>
<dbReference type="GO" id="GO:0035473">
    <property type="term" value="F:lipase binding"/>
    <property type="evidence" value="ECO:0007669"/>
    <property type="project" value="InterPro"/>
</dbReference>
<dbReference type="InterPro" id="IPR017914">
    <property type="entry name" value="Colipase_C"/>
</dbReference>
<keyword evidence="7 12" id="KW-0732">Signal</keyword>
<evidence type="ECO:0000256" key="3">
    <source>
        <dbReference type="ARBA" id="ARBA00004613"/>
    </source>
</evidence>
<keyword evidence="15" id="KW-1185">Reference proteome</keyword>
<keyword evidence="6" id="KW-0964">Secreted</keyword>
<gene>
    <name evidence="16" type="primary">Clps</name>
</gene>
<evidence type="ECO:0000259" key="13">
    <source>
        <dbReference type="Pfam" id="PF01114"/>
    </source>
</evidence>
<proteinExistence type="predicted"/>
<dbReference type="InterPro" id="IPR047576">
    <property type="entry name" value="CLPS_chr"/>
</dbReference>
<dbReference type="OMA" id="NRNFGVC"/>
<evidence type="ECO:0000256" key="8">
    <source>
        <dbReference type="ARBA" id="ARBA00022757"/>
    </source>
</evidence>
<dbReference type="FunFam" id="2.10.80.10:FF:000005">
    <property type="entry name" value="Colipase"/>
    <property type="match status" value="1"/>
</dbReference>
<dbReference type="Pfam" id="PF01114">
    <property type="entry name" value="Colipase"/>
    <property type="match status" value="1"/>
</dbReference>
<dbReference type="InterPro" id="IPR017913">
    <property type="entry name" value="Colipase_N"/>
</dbReference>
<evidence type="ECO:0000256" key="6">
    <source>
        <dbReference type="ARBA" id="ARBA00022525"/>
    </source>
</evidence>
<evidence type="ECO:0000256" key="4">
    <source>
        <dbReference type="ARBA" id="ARBA00011263"/>
    </source>
</evidence>
<dbReference type="AlphaFoldDB" id="A0A1S3G8P3"/>
<dbReference type="GO" id="GO:0032094">
    <property type="term" value="P:response to food"/>
    <property type="evidence" value="ECO:0007669"/>
    <property type="project" value="TreeGrafter"/>
</dbReference>
<accession>A0A1S3G8P3</accession>
<feature type="domain" description="Colipase C-terminal" evidence="14">
    <location>
        <begin position="64"/>
        <end position="107"/>
    </location>
</feature>
<dbReference type="PANTHER" id="PTHR10041:SF8">
    <property type="entry name" value="COLIPASE"/>
    <property type="match status" value="1"/>
</dbReference>
<dbReference type="Pfam" id="PF02740">
    <property type="entry name" value="Colipase_C"/>
    <property type="match status" value="1"/>
</dbReference>
<dbReference type="InterPro" id="IPR001981">
    <property type="entry name" value="Colipase"/>
</dbReference>
<evidence type="ECO:0000313" key="16">
    <source>
        <dbReference type="RefSeq" id="XP_012885060.1"/>
    </source>
</evidence>
<evidence type="ECO:0000256" key="10">
    <source>
        <dbReference type="ARBA" id="ARBA00023098"/>
    </source>
</evidence>